<reference evidence="2" key="1">
    <citation type="submission" date="2014-12" db="EMBL/GenBank/DDBJ databases">
        <title>Insight into the proteome of Arion vulgaris.</title>
        <authorList>
            <person name="Aradska J."/>
            <person name="Bulat T."/>
            <person name="Smidak R."/>
            <person name="Sarate P."/>
            <person name="Gangsoo J."/>
            <person name="Sialana F."/>
            <person name="Bilban M."/>
            <person name="Lubec G."/>
        </authorList>
    </citation>
    <scope>NUCLEOTIDE SEQUENCE</scope>
    <source>
        <tissue evidence="2">Skin</tissue>
    </source>
</reference>
<protein>
    <submittedName>
        <fullName evidence="2">Uncharacterized protein</fullName>
    </submittedName>
</protein>
<gene>
    <name evidence="2" type="primary">ORF83276</name>
</gene>
<feature type="compositionally biased region" description="Low complexity" evidence="1">
    <location>
        <begin position="65"/>
        <end position="83"/>
    </location>
</feature>
<feature type="region of interest" description="Disordered" evidence="1">
    <location>
        <begin position="39"/>
        <end position="97"/>
    </location>
</feature>
<sequence>SSAHSERDSSKVNGDAAHFDHIRSGDQCPKYALTHLSTPGSDGVSCNGNDLDTDQPDGSSYTPVSNAKSGNGSVSNKSGSKPSCLERSNSQSASMNQHMSIVGNSIVTSCKETGGDCSVRVSLVSLSKSKSESFVEDG</sequence>
<evidence type="ECO:0000256" key="1">
    <source>
        <dbReference type="SAM" id="MobiDB-lite"/>
    </source>
</evidence>
<dbReference type="EMBL" id="HACG01025770">
    <property type="protein sequence ID" value="CEK72635.1"/>
    <property type="molecule type" value="Transcribed_RNA"/>
</dbReference>
<name>A0A0B6ZXZ6_9EUPU</name>
<dbReference type="AlphaFoldDB" id="A0A0B6ZXZ6"/>
<organism evidence="2">
    <name type="scientific">Arion vulgaris</name>
    <dbReference type="NCBI Taxonomy" id="1028688"/>
    <lineage>
        <taxon>Eukaryota</taxon>
        <taxon>Metazoa</taxon>
        <taxon>Spiralia</taxon>
        <taxon>Lophotrochozoa</taxon>
        <taxon>Mollusca</taxon>
        <taxon>Gastropoda</taxon>
        <taxon>Heterobranchia</taxon>
        <taxon>Euthyneura</taxon>
        <taxon>Panpulmonata</taxon>
        <taxon>Eupulmonata</taxon>
        <taxon>Stylommatophora</taxon>
        <taxon>Helicina</taxon>
        <taxon>Arionoidea</taxon>
        <taxon>Arionidae</taxon>
        <taxon>Arion</taxon>
    </lineage>
</organism>
<accession>A0A0B6ZXZ6</accession>
<feature type="compositionally biased region" description="Basic and acidic residues" evidence="1">
    <location>
        <begin position="1"/>
        <end position="10"/>
    </location>
</feature>
<feature type="compositionally biased region" description="Polar residues" evidence="1">
    <location>
        <begin position="86"/>
        <end position="97"/>
    </location>
</feature>
<feature type="compositionally biased region" description="Polar residues" evidence="1">
    <location>
        <begin position="39"/>
        <end position="64"/>
    </location>
</feature>
<evidence type="ECO:0000313" key="2">
    <source>
        <dbReference type="EMBL" id="CEK72635.1"/>
    </source>
</evidence>
<feature type="non-terminal residue" evidence="2">
    <location>
        <position position="1"/>
    </location>
</feature>
<proteinExistence type="predicted"/>
<feature type="non-terminal residue" evidence="2">
    <location>
        <position position="138"/>
    </location>
</feature>
<feature type="region of interest" description="Disordered" evidence="1">
    <location>
        <begin position="1"/>
        <end position="24"/>
    </location>
</feature>